<dbReference type="InterPro" id="IPR029043">
    <property type="entry name" value="GcvT/YgfZ_C"/>
</dbReference>
<dbReference type="InterPro" id="IPR036188">
    <property type="entry name" value="FAD/NAD-bd_sf"/>
</dbReference>
<dbReference type="RefSeq" id="WP_084069489.1">
    <property type="nucleotide sequence ID" value="NZ_FWXY01000011.1"/>
</dbReference>
<dbReference type="SUPFAM" id="SSF54373">
    <property type="entry name" value="FAD-linked reductases, C-terminal domain"/>
    <property type="match status" value="1"/>
</dbReference>
<dbReference type="InterPro" id="IPR013977">
    <property type="entry name" value="GcvT_C"/>
</dbReference>
<dbReference type="InterPro" id="IPR006076">
    <property type="entry name" value="FAD-dep_OxRdtase"/>
</dbReference>
<evidence type="ECO:0000259" key="4">
    <source>
        <dbReference type="Pfam" id="PF08669"/>
    </source>
</evidence>
<dbReference type="EMBL" id="FWXY01000011">
    <property type="protein sequence ID" value="SMC82231.1"/>
    <property type="molecule type" value="Genomic_DNA"/>
</dbReference>
<dbReference type="Gene3D" id="3.30.9.10">
    <property type="entry name" value="D-Amino Acid Oxidase, subunit A, domain 2"/>
    <property type="match status" value="1"/>
</dbReference>
<sequence>MKTNARAVVIGGGAIGVSVAYHLAKYGWGNDVVLVEKHELTSGSTWMAAGNVSFFHSSYYGTQVNMKSIEIFKNLEKETGQNTGWHTTGSIRTADNKNRMDELGYFYSMSKCLGLDVDWVTPEKMKELHPLMHTEGLLGGLYWPDDGDVDPNSLTQALAMGARKYGAELNLHTMVTGIEKLASGDWLVKTDKGDITCEHVINAAGLWAPEVAKMVGLEIPSIAIAHTHILYEKINAVDERETMLPLVRDPDRSIYLRQEMDSLILGMYEKYGQQWKAKGVPWDYAQTEINPDIDNISENIEHGMYRFPVLGDTGFKHVTAGPITYTPNGDPLVGPAAPLKNFYHACGYSFGITQAGGIGHFLAGWIMNGEPEIDLWDMDSRRYGSFANWAYNHEKIADTYPRLYSIIYPNEWRDAARPNRTSPIFEYQKAANASFGDYFGWECPNYFAPQGEDNHETPSWRRNNSFENVKAECKHVMEKVGLLDLTRFAKTRISGPGAEAWLNNLTCQKVPTKDGALSLTPCLDHEGMFKTDMTVSRTAENDYFCVTASVGKKHDQHWMLQNLPEDGSVVMEDLTYKMGCLVLAGPKSREVLAKASYDDVSNENFKFSTTKEIYVGRVKCRVNRMNYVGELGYEIFHPMEQQISLYNHLMEAGAEFDLKMFGMYAMDSMRLEKGYLAWKCEMNRHHHPLETNVAWTVKWDKDFIGKEALLKKKEADITQKLACMVVEATDSDPYGYNGIYKDGERVGITSAGGYGHRVDKSIALGYIAPELAVPGTKLEVEILGRMRSAEVVSMPLYDPKNEKMKA</sequence>
<dbReference type="PANTHER" id="PTHR43757:SF2">
    <property type="entry name" value="AMINOMETHYLTRANSFERASE, MITOCHONDRIAL"/>
    <property type="match status" value="1"/>
</dbReference>
<feature type="domain" description="GCVT N-terminal" evidence="3">
    <location>
        <begin position="425"/>
        <end position="701"/>
    </location>
</feature>
<dbReference type="Proteomes" id="UP000192418">
    <property type="component" value="Unassembled WGS sequence"/>
</dbReference>
<evidence type="ECO:0000313" key="6">
    <source>
        <dbReference type="EMBL" id="SMC82231.1"/>
    </source>
</evidence>
<dbReference type="Gene3D" id="3.50.50.60">
    <property type="entry name" value="FAD/NAD(P)-binding domain"/>
    <property type="match status" value="1"/>
</dbReference>
<dbReference type="SUPFAM" id="SSF101790">
    <property type="entry name" value="Aminomethyltransferase beta-barrel domain"/>
    <property type="match status" value="1"/>
</dbReference>
<dbReference type="Pfam" id="PF01571">
    <property type="entry name" value="GCV_T"/>
    <property type="match status" value="1"/>
</dbReference>
<dbReference type="Gene3D" id="2.40.30.110">
    <property type="entry name" value="Aminomethyltransferase beta-barrel domains"/>
    <property type="match status" value="1"/>
</dbReference>
<evidence type="ECO:0000256" key="1">
    <source>
        <dbReference type="ARBA" id="ARBA00008609"/>
    </source>
</evidence>
<dbReference type="Gene3D" id="3.30.70.1400">
    <property type="entry name" value="Aminomethyltransferase beta-barrel domains"/>
    <property type="match status" value="1"/>
</dbReference>
<dbReference type="Pfam" id="PF08669">
    <property type="entry name" value="GCV_T_C"/>
    <property type="match status" value="1"/>
</dbReference>
<dbReference type="OrthoDB" id="9806257at2"/>
<reference evidence="6 7" key="1">
    <citation type="submission" date="2017-04" db="EMBL/GenBank/DDBJ databases">
        <authorList>
            <person name="Afonso C.L."/>
            <person name="Miller P.J."/>
            <person name="Scott M.A."/>
            <person name="Spackman E."/>
            <person name="Goraichik I."/>
            <person name="Dimitrov K.M."/>
            <person name="Suarez D.L."/>
            <person name="Swayne D.E."/>
        </authorList>
    </citation>
    <scope>NUCLEOTIDE SEQUENCE [LARGE SCALE GENOMIC DNA]</scope>
    <source>
        <strain evidence="6 7">DSM 3385</strain>
    </source>
</reference>
<dbReference type="Pfam" id="PF01266">
    <property type="entry name" value="DAO"/>
    <property type="match status" value="1"/>
</dbReference>
<organism evidence="6 7">
    <name type="scientific">Desulfocicer vacuolatum DSM 3385</name>
    <dbReference type="NCBI Taxonomy" id="1121400"/>
    <lineage>
        <taxon>Bacteria</taxon>
        <taxon>Pseudomonadati</taxon>
        <taxon>Thermodesulfobacteriota</taxon>
        <taxon>Desulfobacteria</taxon>
        <taxon>Desulfobacterales</taxon>
        <taxon>Desulfobacteraceae</taxon>
        <taxon>Desulfocicer</taxon>
    </lineage>
</organism>
<evidence type="ECO:0000259" key="2">
    <source>
        <dbReference type="Pfam" id="PF01266"/>
    </source>
</evidence>
<protein>
    <submittedName>
        <fullName evidence="6">Dimethylglycine dehydrogenase</fullName>
    </submittedName>
</protein>
<evidence type="ECO:0000259" key="5">
    <source>
        <dbReference type="Pfam" id="PF16350"/>
    </source>
</evidence>
<name>A0A1W2CAS5_9BACT</name>
<feature type="domain" description="FAD dependent oxidoreductase central" evidence="5">
    <location>
        <begin position="368"/>
        <end position="422"/>
    </location>
</feature>
<keyword evidence="7" id="KW-1185">Reference proteome</keyword>
<accession>A0A1W2CAS5</accession>
<dbReference type="InterPro" id="IPR027266">
    <property type="entry name" value="TrmE/GcvT-like"/>
</dbReference>
<dbReference type="SUPFAM" id="SSF103025">
    <property type="entry name" value="Folate-binding domain"/>
    <property type="match status" value="1"/>
</dbReference>
<dbReference type="InterPro" id="IPR032503">
    <property type="entry name" value="FAO_M"/>
</dbReference>
<dbReference type="AlphaFoldDB" id="A0A1W2CAS5"/>
<dbReference type="Pfam" id="PF16350">
    <property type="entry name" value="FAO_M"/>
    <property type="match status" value="1"/>
</dbReference>
<gene>
    <name evidence="6" type="ORF">SAMN02746065_11154</name>
</gene>
<dbReference type="STRING" id="1121400.SAMN02746065_11154"/>
<evidence type="ECO:0000259" key="3">
    <source>
        <dbReference type="Pfam" id="PF01571"/>
    </source>
</evidence>
<dbReference type="InterPro" id="IPR006222">
    <property type="entry name" value="GCVT_N"/>
</dbReference>
<dbReference type="InterPro" id="IPR028896">
    <property type="entry name" value="GcvT/YgfZ/DmdA"/>
</dbReference>
<comment type="similarity">
    <text evidence="1">Belongs to the GcvT family.</text>
</comment>
<feature type="domain" description="Aminomethyltransferase C-terminal" evidence="4">
    <location>
        <begin position="720"/>
        <end position="798"/>
    </location>
</feature>
<dbReference type="Gene3D" id="3.30.1360.120">
    <property type="entry name" value="Probable tRNA modification gtpase trme, domain 1"/>
    <property type="match status" value="1"/>
</dbReference>
<proteinExistence type="inferred from homology"/>
<evidence type="ECO:0000313" key="7">
    <source>
        <dbReference type="Proteomes" id="UP000192418"/>
    </source>
</evidence>
<dbReference type="SUPFAM" id="SSF51905">
    <property type="entry name" value="FAD/NAD(P)-binding domain"/>
    <property type="match status" value="1"/>
</dbReference>
<feature type="domain" description="FAD dependent oxidoreductase" evidence="2">
    <location>
        <begin position="7"/>
        <end position="364"/>
    </location>
</feature>
<dbReference type="PANTHER" id="PTHR43757">
    <property type="entry name" value="AMINOMETHYLTRANSFERASE"/>
    <property type="match status" value="1"/>
</dbReference>